<evidence type="ECO:0000256" key="2">
    <source>
        <dbReference type="SAM" id="SignalP"/>
    </source>
</evidence>
<proteinExistence type="predicted"/>
<dbReference type="PANTHER" id="PTHR15337:SF11">
    <property type="entry name" value="THIOREDOXIN DOMAIN-CONTAINING PROTEIN"/>
    <property type="match status" value="1"/>
</dbReference>
<dbReference type="GO" id="GO:0005783">
    <property type="term" value="C:endoplasmic reticulum"/>
    <property type="evidence" value="ECO:0007669"/>
    <property type="project" value="TreeGrafter"/>
</dbReference>
<dbReference type="AlphaFoldDB" id="A0A085MV65"/>
<feature type="signal peptide" evidence="2">
    <location>
        <begin position="1"/>
        <end position="21"/>
    </location>
</feature>
<dbReference type="InterPro" id="IPR036249">
    <property type="entry name" value="Thioredoxin-like_sf"/>
</dbReference>
<keyword evidence="1 2" id="KW-0732">Signal</keyword>
<gene>
    <name evidence="3" type="ORF">M514_10740</name>
</gene>
<feature type="chain" id="PRO_5001795465" description="Thioredoxin domain-containing protein" evidence="2">
    <location>
        <begin position="22"/>
        <end position="194"/>
    </location>
</feature>
<sequence>MLRAAWIPFCFFLLHSACGQGKENEEPPEKAANSQENSLARGWGDDIAWVSFEHGLQMVKEQKRPMFLLIHKSWCPACQALKPKFTKAKQIVELSKYFVMVNAQDDEEPWEEVYKPDGAYIPRILFLGKEGTVMTEMKNPSSNSDQYLYYYPTPTPIIKSMKDVLLKLEIVGKDVLDKIDDGSAKTADASKQEL</sequence>
<protein>
    <recommendedName>
        <fullName evidence="4">Thioredoxin domain-containing protein</fullName>
    </recommendedName>
</protein>
<organism evidence="3">
    <name type="scientific">Trichuris suis</name>
    <name type="common">pig whipworm</name>
    <dbReference type="NCBI Taxonomy" id="68888"/>
    <lineage>
        <taxon>Eukaryota</taxon>
        <taxon>Metazoa</taxon>
        <taxon>Ecdysozoa</taxon>
        <taxon>Nematoda</taxon>
        <taxon>Enoplea</taxon>
        <taxon>Dorylaimia</taxon>
        <taxon>Trichinellida</taxon>
        <taxon>Trichuridae</taxon>
        <taxon>Trichuris</taxon>
    </lineage>
</organism>
<evidence type="ECO:0000256" key="1">
    <source>
        <dbReference type="ARBA" id="ARBA00022729"/>
    </source>
</evidence>
<name>A0A085MV65_9BILA</name>
<dbReference type="EMBL" id="KL367635">
    <property type="protein sequence ID" value="KFD61111.1"/>
    <property type="molecule type" value="Genomic_DNA"/>
</dbReference>
<dbReference type="InterPro" id="IPR051099">
    <property type="entry name" value="AGR/TXD"/>
</dbReference>
<dbReference type="PROSITE" id="PS00194">
    <property type="entry name" value="THIOREDOXIN_1"/>
    <property type="match status" value="1"/>
</dbReference>
<dbReference type="Gene3D" id="3.40.30.10">
    <property type="entry name" value="Glutaredoxin"/>
    <property type="match status" value="1"/>
</dbReference>
<dbReference type="PANTHER" id="PTHR15337">
    <property type="entry name" value="ANTERIOR GRADIENT PROTEIN-RELATED"/>
    <property type="match status" value="1"/>
</dbReference>
<dbReference type="Pfam" id="PF13899">
    <property type="entry name" value="Thioredoxin_7"/>
    <property type="match status" value="1"/>
</dbReference>
<evidence type="ECO:0008006" key="4">
    <source>
        <dbReference type="Google" id="ProtNLM"/>
    </source>
</evidence>
<reference evidence="3" key="1">
    <citation type="journal article" date="2014" name="Nat. Genet.">
        <title>Genome and transcriptome of the porcine whipworm Trichuris suis.</title>
        <authorList>
            <person name="Jex A.R."/>
            <person name="Nejsum P."/>
            <person name="Schwarz E.M."/>
            <person name="Hu L."/>
            <person name="Young N.D."/>
            <person name="Hall R.S."/>
            <person name="Korhonen P.K."/>
            <person name="Liao S."/>
            <person name="Thamsborg S."/>
            <person name="Xia J."/>
            <person name="Xu P."/>
            <person name="Wang S."/>
            <person name="Scheerlinck J.P."/>
            <person name="Hofmann A."/>
            <person name="Sternberg P.W."/>
            <person name="Wang J."/>
            <person name="Gasser R.B."/>
        </authorList>
    </citation>
    <scope>NUCLEOTIDE SEQUENCE [LARGE SCALE GENOMIC DNA]</scope>
    <source>
        <strain evidence="3">DCEP-RM93F</strain>
    </source>
</reference>
<dbReference type="SUPFAM" id="SSF52833">
    <property type="entry name" value="Thioredoxin-like"/>
    <property type="match status" value="1"/>
</dbReference>
<dbReference type="OrthoDB" id="262308at2759"/>
<dbReference type="InterPro" id="IPR017937">
    <property type="entry name" value="Thioredoxin_CS"/>
</dbReference>
<accession>A0A085MV65</accession>
<evidence type="ECO:0000313" key="3">
    <source>
        <dbReference type="EMBL" id="KFD61111.1"/>
    </source>
</evidence>
<dbReference type="Proteomes" id="UP000030758">
    <property type="component" value="Unassembled WGS sequence"/>
</dbReference>